<dbReference type="AlphaFoldDB" id="A0A4Y2I8P2"/>
<comment type="caution">
    <text evidence="1">The sequence shown here is derived from an EMBL/GenBank/DDBJ whole genome shotgun (WGS) entry which is preliminary data.</text>
</comment>
<keyword evidence="2" id="KW-1185">Reference proteome</keyword>
<proteinExistence type="predicted"/>
<evidence type="ECO:0000313" key="2">
    <source>
        <dbReference type="Proteomes" id="UP000499080"/>
    </source>
</evidence>
<dbReference type="Proteomes" id="UP000499080">
    <property type="component" value="Unassembled WGS sequence"/>
</dbReference>
<name>A0A4Y2I8P2_ARAVE</name>
<sequence length="92" mass="10563">MYLGLLFSFKKSDQINSNTENFECHRNIRKLTFFSPHGVPWPPHGIPWPPHGVPWLPHSVPWTPHDVPWPPHGVPCPEQQNVTLSSVNLKLN</sequence>
<organism evidence="1 2">
    <name type="scientific">Araneus ventricosus</name>
    <name type="common">Orbweaver spider</name>
    <name type="synonym">Epeira ventricosa</name>
    <dbReference type="NCBI Taxonomy" id="182803"/>
    <lineage>
        <taxon>Eukaryota</taxon>
        <taxon>Metazoa</taxon>
        <taxon>Ecdysozoa</taxon>
        <taxon>Arthropoda</taxon>
        <taxon>Chelicerata</taxon>
        <taxon>Arachnida</taxon>
        <taxon>Araneae</taxon>
        <taxon>Araneomorphae</taxon>
        <taxon>Entelegynae</taxon>
        <taxon>Araneoidea</taxon>
        <taxon>Araneidae</taxon>
        <taxon>Araneus</taxon>
    </lineage>
</organism>
<reference evidence="1 2" key="1">
    <citation type="journal article" date="2019" name="Sci. Rep.">
        <title>Orb-weaving spider Araneus ventricosus genome elucidates the spidroin gene catalogue.</title>
        <authorList>
            <person name="Kono N."/>
            <person name="Nakamura H."/>
            <person name="Ohtoshi R."/>
            <person name="Moran D.A.P."/>
            <person name="Shinohara A."/>
            <person name="Yoshida Y."/>
            <person name="Fujiwara M."/>
            <person name="Mori M."/>
            <person name="Tomita M."/>
            <person name="Arakawa K."/>
        </authorList>
    </citation>
    <scope>NUCLEOTIDE SEQUENCE [LARGE SCALE GENOMIC DNA]</scope>
</reference>
<gene>
    <name evidence="1" type="ORF">AVEN_101998_1</name>
</gene>
<accession>A0A4Y2I8P2</accession>
<evidence type="ECO:0000313" key="1">
    <source>
        <dbReference type="EMBL" id="GBM74048.1"/>
    </source>
</evidence>
<protein>
    <submittedName>
        <fullName evidence="1">Uncharacterized protein</fullName>
    </submittedName>
</protein>
<dbReference type="EMBL" id="BGPR01002471">
    <property type="protein sequence ID" value="GBM74048.1"/>
    <property type="molecule type" value="Genomic_DNA"/>
</dbReference>